<evidence type="ECO:0000256" key="5">
    <source>
        <dbReference type="SAM" id="MobiDB-lite"/>
    </source>
</evidence>
<dbReference type="InterPro" id="IPR011009">
    <property type="entry name" value="Kinase-like_dom_sf"/>
</dbReference>
<evidence type="ECO:0000259" key="6">
    <source>
        <dbReference type="PROSITE" id="PS50011"/>
    </source>
</evidence>
<dbReference type="HOGENOM" id="CLU_256894_0_0_7"/>
<keyword evidence="8" id="KW-0723">Serine/threonine-protein kinase</keyword>
<dbReference type="Gene3D" id="1.10.150.20">
    <property type="entry name" value="5' to 3' exonuclease, C-terminal subdomain"/>
    <property type="match status" value="2"/>
</dbReference>
<dbReference type="KEGG" id="hoh:Hoch_1201"/>
<dbReference type="GO" id="GO:0006351">
    <property type="term" value="P:DNA-templated transcription"/>
    <property type="evidence" value="ECO:0007669"/>
    <property type="project" value="InterPro"/>
</dbReference>
<dbReference type="InterPro" id="IPR008271">
    <property type="entry name" value="Ser/Thr_kinase_AS"/>
</dbReference>
<keyword evidence="3 8" id="KW-0418">Kinase</keyword>
<dbReference type="InterPro" id="IPR000719">
    <property type="entry name" value="Prot_kinase_dom"/>
</dbReference>
<evidence type="ECO:0000313" key="8">
    <source>
        <dbReference type="EMBL" id="ACY13768.1"/>
    </source>
</evidence>
<feature type="compositionally biased region" description="Low complexity" evidence="5">
    <location>
        <begin position="755"/>
        <end position="771"/>
    </location>
</feature>
<dbReference type="RefSeq" id="WP_012826379.1">
    <property type="nucleotide sequence ID" value="NC_013440.1"/>
</dbReference>
<dbReference type="SUPFAM" id="SSF47789">
    <property type="entry name" value="C-terminal domain of RNA polymerase alpha subunit"/>
    <property type="match status" value="2"/>
</dbReference>
<sequence length="1413" mass="152804">MSARHIEIGAPVHAGEASGIRFLVENLPDDYLVVSNVELPTGRPGRTYEHDAVVVAPHAVFAVELKSWGGLIQGNRDRWRLSGSGYVASPISLILSKARVLKGVLKTRHADLRSIWVQGLVFVTAPDATLSISRDFDEYAHTRDTIIAALTQPAQWGLAAGALSAGQKRHVETFLADGVPPSARTHYGGYELVERLPVEDKPYDAYRAKDSLGFHRLIHVYPVLGDNEVTQQRARSRALREATFADKLSGGPDILRWCGHHDLPHDNVIVLAFEDTGALLTLRDWVDQRRPGFQDRLSVALSVARALVWIHQKKVIHRRISPQTILVSDQDKPIDLRLAAFDLARDLSGQAPTITAKRLRDSEYRYTAPELLKRGEAGIGSDLFALGATLVELFIERPLFQKAEEALHPFEVPPLHVAGQPVPAEVQRLVEQLLALNPTDRPESATAVAERLERCLRRPVDASERQRPLQADDEVQGYRLLELVAEGAGGQTWKVLHLLENQVWAAKIADPERSAELEIEQGILRDVKHPNLVPYKDICNLPGRGMMLVLGWIDGVTGKEWAELGDPLSPEQLLACGRGLFGAIDALHRAGYVHRDLKPANLMLREPGAEPVLIDLGLGTLAGDTDHLTVGTVDYKDPQLYEQGAWEPSFDLFAAWLVLYQVATGVHPFGGRPEPGRQPAIDTSLFAEGYAGDQLDRLGKLFEEALSPKLDHRPKSADAARRALVDLLAPAPQVTFDDLRANLGAPPAPPPQPAAQPQAPELSAAPGPGELLAGASVDTPLAEIALSARAARALARLGVTLVGQVGAIAPAQLAGQRNVGTKTRRELENLIAEARARFPGLPSAPLASEIPLTAAVDALYPELEGDERPIDELGAALKPKARQGLARMGVGSVGELAMLDRTTLRSVPGLGPKQSDEIVRALERLAGATRAPADLAALAVEIEAEIGAASFGIIAQLVGLSDGLVRSRREVAEHFDISRQRVEQVADVSQLRKQASAAAPLLAAVRRLLPKAGFARLDAIADTLPTQIRPSAGASALGYARLAAVLLEPGRRLLDLDDIELVCLPPWTAEAVGYVVETVASAASWPPLPRAEAAALAWRATPEVIQGTLRRWGVEPEAVLGASRPLLGDVLATHDEALFTPPVPFAEAVRHARAELEPPLSLGQLRETLQRRYRGVPDPDDLEAELEAADLRLHDGQVIDAAAPAPAPASVPKLDQGVAHRVRTDDGELDLGVLVAAAERGGFRVAVLPPGRHHRLVEDIRAALERQLGDERVRLIDVDRVLLEALEHAGLWSDAEFFDRQGDTSWGWAREALVAALEHAIDETARPGRVTILGRPSLLGPLGLLDWLAGVYDQVRGGVRGLLLLALPGGIHDGRVRLNERYPFPYTPDMAAVSLIDAAAFTREPEPGAGELR</sequence>
<keyword evidence="9" id="KW-1185">Reference proteome</keyword>
<organism evidence="8 9">
    <name type="scientific">Haliangium ochraceum (strain DSM 14365 / JCM 11303 / SMP-2)</name>
    <dbReference type="NCBI Taxonomy" id="502025"/>
    <lineage>
        <taxon>Bacteria</taxon>
        <taxon>Pseudomonadati</taxon>
        <taxon>Myxococcota</taxon>
        <taxon>Polyangia</taxon>
        <taxon>Haliangiales</taxon>
        <taxon>Kofleriaceae</taxon>
        <taxon>Haliangium</taxon>
    </lineage>
</organism>
<dbReference type="PROSITE" id="PS50965">
    <property type="entry name" value="NERD"/>
    <property type="match status" value="1"/>
</dbReference>
<evidence type="ECO:0000256" key="1">
    <source>
        <dbReference type="ARBA" id="ARBA00022679"/>
    </source>
</evidence>
<dbReference type="GO" id="GO:0003899">
    <property type="term" value="F:DNA-directed RNA polymerase activity"/>
    <property type="evidence" value="ECO:0007669"/>
    <property type="project" value="InterPro"/>
</dbReference>
<dbReference type="eggNOG" id="COG0202">
    <property type="taxonomic scope" value="Bacteria"/>
</dbReference>
<accession>D0LS71</accession>
<dbReference type="GO" id="GO:0005524">
    <property type="term" value="F:ATP binding"/>
    <property type="evidence" value="ECO:0007669"/>
    <property type="project" value="UniProtKB-KW"/>
</dbReference>
<evidence type="ECO:0000259" key="7">
    <source>
        <dbReference type="PROSITE" id="PS50965"/>
    </source>
</evidence>
<gene>
    <name evidence="8" type="ordered locus">Hoch_1201</name>
</gene>
<dbReference type="Gene3D" id="1.10.510.10">
    <property type="entry name" value="Transferase(Phosphotransferase) domain 1"/>
    <property type="match status" value="2"/>
</dbReference>
<dbReference type="Pfam" id="PF00069">
    <property type="entry name" value="Pkinase"/>
    <property type="match status" value="2"/>
</dbReference>
<protein>
    <submittedName>
        <fullName evidence="8">Serine/threonine protein kinase</fullName>
    </submittedName>
</protein>
<dbReference type="EMBL" id="CP001804">
    <property type="protein sequence ID" value="ACY13768.1"/>
    <property type="molecule type" value="Genomic_DNA"/>
</dbReference>
<name>D0LS71_HALO1</name>
<dbReference type="InterPro" id="IPR011260">
    <property type="entry name" value="RNAP_asu_C"/>
</dbReference>
<dbReference type="STRING" id="502025.Hoch_1201"/>
<feature type="region of interest" description="Disordered" evidence="5">
    <location>
        <begin position="740"/>
        <end position="771"/>
    </location>
</feature>
<feature type="domain" description="Protein kinase" evidence="6">
    <location>
        <begin position="179"/>
        <end position="456"/>
    </location>
</feature>
<dbReference type="InterPro" id="IPR011528">
    <property type="entry name" value="NERD"/>
</dbReference>
<keyword evidence="4" id="KW-0067">ATP-binding</keyword>
<proteinExistence type="predicted"/>
<dbReference type="GO" id="GO:0004674">
    <property type="term" value="F:protein serine/threonine kinase activity"/>
    <property type="evidence" value="ECO:0007669"/>
    <property type="project" value="UniProtKB-KW"/>
</dbReference>
<dbReference type="PROSITE" id="PS50011">
    <property type="entry name" value="PROTEIN_KINASE_DOM"/>
    <property type="match status" value="2"/>
</dbReference>
<dbReference type="PROSITE" id="PS00108">
    <property type="entry name" value="PROTEIN_KINASE_ST"/>
    <property type="match status" value="1"/>
</dbReference>
<dbReference type="SUPFAM" id="SSF56112">
    <property type="entry name" value="Protein kinase-like (PK-like)"/>
    <property type="match status" value="2"/>
</dbReference>
<evidence type="ECO:0000256" key="2">
    <source>
        <dbReference type="ARBA" id="ARBA00022741"/>
    </source>
</evidence>
<dbReference type="Pfam" id="PF03118">
    <property type="entry name" value="RNA_pol_A_CTD"/>
    <property type="match status" value="1"/>
</dbReference>
<dbReference type="CDD" id="cd14014">
    <property type="entry name" value="STKc_PknB_like"/>
    <property type="match status" value="1"/>
</dbReference>
<dbReference type="Proteomes" id="UP000001880">
    <property type="component" value="Chromosome"/>
</dbReference>
<dbReference type="GO" id="GO:0003677">
    <property type="term" value="F:DNA binding"/>
    <property type="evidence" value="ECO:0007669"/>
    <property type="project" value="InterPro"/>
</dbReference>
<dbReference type="PANTHER" id="PTHR43289">
    <property type="entry name" value="MITOGEN-ACTIVATED PROTEIN KINASE KINASE KINASE 20-RELATED"/>
    <property type="match status" value="1"/>
</dbReference>
<evidence type="ECO:0000256" key="3">
    <source>
        <dbReference type="ARBA" id="ARBA00022777"/>
    </source>
</evidence>
<feature type="domain" description="Protein kinase" evidence="6">
    <location>
        <begin position="478"/>
        <end position="725"/>
    </location>
</feature>
<evidence type="ECO:0000256" key="4">
    <source>
        <dbReference type="ARBA" id="ARBA00022840"/>
    </source>
</evidence>
<keyword evidence="1" id="KW-0808">Transferase</keyword>
<feature type="domain" description="NERD" evidence="7">
    <location>
        <begin position="11"/>
        <end position="124"/>
    </location>
</feature>
<dbReference type="Pfam" id="PF08378">
    <property type="entry name" value="NERD"/>
    <property type="match status" value="1"/>
</dbReference>
<dbReference type="PANTHER" id="PTHR43289:SF6">
    <property type="entry name" value="SERINE_THREONINE-PROTEIN KINASE NEKL-3"/>
    <property type="match status" value="1"/>
</dbReference>
<evidence type="ECO:0000313" key="9">
    <source>
        <dbReference type="Proteomes" id="UP000001880"/>
    </source>
</evidence>
<keyword evidence="2" id="KW-0547">Nucleotide-binding</keyword>
<dbReference type="eggNOG" id="COG0515">
    <property type="taxonomic scope" value="Bacteria"/>
</dbReference>
<reference evidence="8 9" key="1">
    <citation type="journal article" date="2010" name="Stand. Genomic Sci.">
        <title>Complete genome sequence of Haliangium ochraceum type strain (SMP-2).</title>
        <authorList>
            <consortium name="US DOE Joint Genome Institute (JGI-PGF)"/>
            <person name="Ivanova N."/>
            <person name="Daum C."/>
            <person name="Lang E."/>
            <person name="Abt B."/>
            <person name="Kopitz M."/>
            <person name="Saunders E."/>
            <person name="Lapidus A."/>
            <person name="Lucas S."/>
            <person name="Glavina Del Rio T."/>
            <person name="Nolan M."/>
            <person name="Tice H."/>
            <person name="Copeland A."/>
            <person name="Cheng J.F."/>
            <person name="Chen F."/>
            <person name="Bruce D."/>
            <person name="Goodwin L."/>
            <person name="Pitluck S."/>
            <person name="Mavromatis K."/>
            <person name="Pati A."/>
            <person name="Mikhailova N."/>
            <person name="Chen A."/>
            <person name="Palaniappan K."/>
            <person name="Land M."/>
            <person name="Hauser L."/>
            <person name="Chang Y.J."/>
            <person name="Jeffries C.D."/>
            <person name="Detter J.C."/>
            <person name="Brettin T."/>
            <person name="Rohde M."/>
            <person name="Goker M."/>
            <person name="Bristow J."/>
            <person name="Markowitz V."/>
            <person name="Eisen J.A."/>
            <person name="Hugenholtz P."/>
            <person name="Kyrpides N.C."/>
            <person name="Klenk H.P."/>
        </authorList>
    </citation>
    <scope>NUCLEOTIDE SEQUENCE [LARGE SCALE GENOMIC DNA]</scope>
    <source>
        <strain evidence="9">DSM 14365 / CIP 107738 / JCM 11303 / AJ 13395 / SMP-2</strain>
    </source>
</reference>
<dbReference type="SMART" id="SM00220">
    <property type="entry name" value="S_TKc"/>
    <property type="match status" value="1"/>
</dbReference>